<evidence type="ECO:0000313" key="3">
    <source>
        <dbReference type="Proteomes" id="UP001240678"/>
    </source>
</evidence>
<dbReference type="RefSeq" id="XP_060306236.1">
    <property type="nucleotide sequence ID" value="XM_060463051.1"/>
</dbReference>
<dbReference type="EMBL" id="MOOE01000022">
    <property type="protein sequence ID" value="KAK1511147.1"/>
    <property type="molecule type" value="Genomic_DNA"/>
</dbReference>
<proteinExistence type="predicted"/>
<dbReference type="GeneID" id="85346598"/>
<keyword evidence="3" id="KW-1185">Reference proteome</keyword>
<comment type="caution">
    <text evidence="2">The sequence shown here is derived from an EMBL/GenBank/DDBJ whole genome shotgun (WGS) entry which is preliminary data.</text>
</comment>
<dbReference type="Proteomes" id="UP001240678">
    <property type="component" value="Unassembled WGS sequence"/>
</dbReference>
<gene>
    <name evidence="2" type="ORF">CCOS01_14909</name>
</gene>
<organism evidence="2 3">
    <name type="scientific">Colletotrichum costaricense</name>
    <dbReference type="NCBI Taxonomy" id="1209916"/>
    <lineage>
        <taxon>Eukaryota</taxon>
        <taxon>Fungi</taxon>
        <taxon>Dikarya</taxon>
        <taxon>Ascomycota</taxon>
        <taxon>Pezizomycotina</taxon>
        <taxon>Sordariomycetes</taxon>
        <taxon>Hypocreomycetidae</taxon>
        <taxon>Glomerellales</taxon>
        <taxon>Glomerellaceae</taxon>
        <taxon>Colletotrichum</taxon>
        <taxon>Colletotrichum acutatum species complex</taxon>
    </lineage>
</organism>
<protein>
    <submittedName>
        <fullName evidence="2">Uncharacterized protein</fullName>
    </submittedName>
</protein>
<accession>A0AAI9YI98</accession>
<dbReference type="AlphaFoldDB" id="A0AAI9YI98"/>
<evidence type="ECO:0000313" key="2">
    <source>
        <dbReference type="EMBL" id="KAK1511147.1"/>
    </source>
</evidence>
<sequence length="125" mass="14110">MRNRDLVPVVLQTAPASFERQPEPWRGTRRPESGEGMGPEIEHLEPLEAARRNDKTVKTVARGGDPSGDKCSRAWLKRPEIESLAGRIHTESERGFEEYVEMLGECHSAGQKSWPLEETACPREE</sequence>
<name>A0AAI9YI98_9PEZI</name>
<feature type="region of interest" description="Disordered" evidence="1">
    <location>
        <begin position="1"/>
        <end position="41"/>
    </location>
</feature>
<evidence type="ECO:0000256" key="1">
    <source>
        <dbReference type="SAM" id="MobiDB-lite"/>
    </source>
</evidence>
<reference evidence="2 3" key="1">
    <citation type="submission" date="2016-10" db="EMBL/GenBank/DDBJ databases">
        <title>The genome sequence of Colletotrichum fioriniae PJ7.</title>
        <authorList>
            <person name="Baroncelli R."/>
        </authorList>
    </citation>
    <scope>NUCLEOTIDE SEQUENCE [LARGE SCALE GENOMIC DNA]</scope>
    <source>
        <strain evidence="2 3">IMI 309622</strain>
    </source>
</reference>